<accession>A0AAN7UVZ4</accession>
<sequence length="261" mass="28420">MSKPYFLLATGSFAPAYLYNNLVEQVKARGYDMKTIQLASVGLGPGQGRDTPPATMYDDAALIAQEAEALADEGREIILVAHSYGGMPATESTEGLSVQEWQKAGKKGGIVRLAYKTVAVATPGHSTAEALPAPPADQPPKLVPDEKGWLHFTDVEHSAAACFSDMPTKEERMYYQEQFALHSAVSFANPLTHAGYKDVPVSYLVCEDDLVIPVDWQRKEIEMLEAETGSKVDVTSIKAGHCPTIMHPDKVVDWFVHVATQ</sequence>
<keyword evidence="3" id="KW-1185">Reference proteome</keyword>
<evidence type="ECO:0000313" key="2">
    <source>
        <dbReference type="EMBL" id="KAK5635334.1"/>
    </source>
</evidence>
<dbReference type="AlphaFoldDB" id="A0AAN7UVZ4"/>
<comment type="caution">
    <text evidence="2">The sequence shown here is derived from an EMBL/GenBank/DDBJ whole genome shotgun (WGS) entry which is preliminary data.</text>
</comment>
<dbReference type="PANTHER" id="PTHR37017:SF13">
    <property type="entry name" value="AB HYDROLASE-1 DOMAIN-CONTAINING PROTEIN"/>
    <property type="match status" value="1"/>
</dbReference>
<gene>
    <name evidence="2" type="ORF">RRF57_011046</name>
</gene>
<feature type="domain" description="AB hydrolase-1" evidence="1">
    <location>
        <begin position="45"/>
        <end position="253"/>
    </location>
</feature>
<dbReference type="InterPro" id="IPR000073">
    <property type="entry name" value="AB_hydrolase_1"/>
</dbReference>
<name>A0AAN7UVZ4_9PEZI</name>
<reference evidence="2 3" key="1">
    <citation type="submission" date="2023-10" db="EMBL/GenBank/DDBJ databases">
        <title>Draft genome sequence of Xylaria bambusicola isolate GMP-LS, the root and basal stem rot pathogen of sugarcane in Indonesia.</title>
        <authorList>
            <person name="Selvaraj P."/>
            <person name="Muralishankar V."/>
            <person name="Muruganantham S."/>
            <person name="Sp S."/>
            <person name="Haryani S."/>
            <person name="Lau K.J.X."/>
            <person name="Naqvi N.I."/>
        </authorList>
    </citation>
    <scope>NUCLEOTIDE SEQUENCE [LARGE SCALE GENOMIC DNA]</scope>
    <source>
        <strain evidence="2">GMP-LS</strain>
    </source>
</reference>
<dbReference type="Pfam" id="PF12697">
    <property type="entry name" value="Abhydrolase_6"/>
    <property type="match status" value="1"/>
</dbReference>
<evidence type="ECO:0000313" key="3">
    <source>
        <dbReference type="Proteomes" id="UP001305414"/>
    </source>
</evidence>
<organism evidence="2 3">
    <name type="scientific">Xylaria bambusicola</name>
    <dbReference type="NCBI Taxonomy" id="326684"/>
    <lineage>
        <taxon>Eukaryota</taxon>
        <taxon>Fungi</taxon>
        <taxon>Dikarya</taxon>
        <taxon>Ascomycota</taxon>
        <taxon>Pezizomycotina</taxon>
        <taxon>Sordariomycetes</taxon>
        <taxon>Xylariomycetidae</taxon>
        <taxon>Xylariales</taxon>
        <taxon>Xylariaceae</taxon>
        <taxon>Xylaria</taxon>
    </lineage>
</organism>
<dbReference type="EMBL" id="JAWHQM010000051">
    <property type="protein sequence ID" value="KAK5635334.1"/>
    <property type="molecule type" value="Genomic_DNA"/>
</dbReference>
<proteinExistence type="predicted"/>
<dbReference type="InterPro" id="IPR052897">
    <property type="entry name" value="Sec-Metab_Biosynth_Hydrolase"/>
</dbReference>
<dbReference type="Gene3D" id="3.40.50.1820">
    <property type="entry name" value="alpha/beta hydrolase"/>
    <property type="match status" value="1"/>
</dbReference>
<evidence type="ECO:0000259" key="1">
    <source>
        <dbReference type="Pfam" id="PF12697"/>
    </source>
</evidence>
<dbReference type="SUPFAM" id="SSF53474">
    <property type="entry name" value="alpha/beta-Hydrolases"/>
    <property type="match status" value="1"/>
</dbReference>
<dbReference type="InterPro" id="IPR029058">
    <property type="entry name" value="AB_hydrolase_fold"/>
</dbReference>
<protein>
    <recommendedName>
        <fullName evidence="1">AB hydrolase-1 domain-containing protein</fullName>
    </recommendedName>
</protein>
<dbReference type="PANTHER" id="PTHR37017">
    <property type="entry name" value="AB HYDROLASE-1 DOMAIN-CONTAINING PROTEIN-RELATED"/>
    <property type="match status" value="1"/>
</dbReference>
<dbReference type="Proteomes" id="UP001305414">
    <property type="component" value="Unassembled WGS sequence"/>
</dbReference>